<feature type="region of interest" description="Disordered" evidence="1">
    <location>
        <begin position="165"/>
        <end position="229"/>
    </location>
</feature>
<feature type="compositionally biased region" description="Basic and acidic residues" evidence="1">
    <location>
        <begin position="104"/>
        <end position="113"/>
    </location>
</feature>
<dbReference type="AlphaFoldDB" id="A0AAD3HIC8"/>
<evidence type="ECO:0000313" key="2">
    <source>
        <dbReference type="EMBL" id="GFR41661.1"/>
    </source>
</evidence>
<evidence type="ECO:0000256" key="1">
    <source>
        <dbReference type="SAM" id="MobiDB-lite"/>
    </source>
</evidence>
<proteinExistence type="predicted"/>
<feature type="compositionally biased region" description="Low complexity" evidence="1">
    <location>
        <begin position="127"/>
        <end position="144"/>
    </location>
</feature>
<evidence type="ECO:0000313" key="3">
    <source>
        <dbReference type="Proteomes" id="UP001054857"/>
    </source>
</evidence>
<feature type="region of interest" description="Disordered" evidence="1">
    <location>
        <begin position="104"/>
        <end position="144"/>
    </location>
</feature>
<name>A0AAD3HIC8_9CHLO</name>
<organism evidence="2 3">
    <name type="scientific">Astrephomene gubernaculifera</name>
    <dbReference type="NCBI Taxonomy" id="47775"/>
    <lineage>
        <taxon>Eukaryota</taxon>
        <taxon>Viridiplantae</taxon>
        <taxon>Chlorophyta</taxon>
        <taxon>core chlorophytes</taxon>
        <taxon>Chlorophyceae</taxon>
        <taxon>CS clade</taxon>
        <taxon>Chlamydomonadales</taxon>
        <taxon>Astrephomenaceae</taxon>
        <taxon>Astrephomene</taxon>
    </lineage>
</organism>
<dbReference type="EMBL" id="BMAR01000002">
    <property type="protein sequence ID" value="GFR41661.1"/>
    <property type="molecule type" value="Genomic_DNA"/>
</dbReference>
<feature type="region of interest" description="Disordered" evidence="1">
    <location>
        <begin position="60"/>
        <end position="80"/>
    </location>
</feature>
<dbReference type="InterPro" id="IPR029063">
    <property type="entry name" value="SAM-dependent_MTases_sf"/>
</dbReference>
<accession>A0AAD3HIC8</accession>
<reference evidence="2 3" key="1">
    <citation type="journal article" date="2021" name="Sci. Rep.">
        <title>Genome sequencing of the multicellular alga Astrephomene provides insights into convergent evolution of germ-soma differentiation.</title>
        <authorList>
            <person name="Yamashita S."/>
            <person name="Yamamoto K."/>
            <person name="Matsuzaki R."/>
            <person name="Suzuki S."/>
            <person name="Yamaguchi H."/>
            <person name="Hirooka S."/>
            <person name="Minakuchi Y."/>
            <person name="Miyagishima S."/>
            <person name="Kawachi M."/>
            <person name="Toyoda A."/>
            <person name="Nozaki H."/>
        </authorList>
    </citation>
    <scope>NUCLEOTIDE SEQUENCE [LARGE SCALE GENOMIC DNA]</scope>
    <source>
        <strain evidence="2 3">NIES-4017</strain>
    </source>
</reference>
<protein>
    <submittedName>
        <fullName evidence="2">Uncharacterized protein</fullName>
    </submittedName>
</protein>
<feature type="compositionally biased region" description="Low complexity" evidence="1">
    <location>
        <begin position="171"/>
        <end position="218"/>
    </location>
</feature>
<feature type="non-terminal residue" evidence="2">
    <location>
        <position position="344"/>
    </location>
</feature>
<feature type="compositionally biased region" description="Basic residues" evidence="1">
    <location>
        <begin position="219"/>
        <end position="229"/>
    </location>
</feature>
<keyword evidence="3" id="KW-1185">Reference proteome</keyword>
<dbReference type="Gene3D" id="3.40.50.150">
    <property type="entry name" value="Vaccinia Virus protein VP39"/>
    <property type="match status" value="1"/>
</dbReference>
<comment type="caution">
    <text evidence="2">The sequence shown here is derived from an EMBL/GenBank/DDBJ whole genome shotgun (WGS) entry which is preliminary data.</text>
</comment>
<dbReference type="Proteomes" id="UP001054857">
    <property type="component" value="Unassembled WGS sequence"/>
</dbReference>
<feature type="compositionally biased region" description="Basic and acidic residues" evidence="1">
    <location>
        <begin position="67"/>
        <end position="80"/>
    </location>
</feature>
<gene>
    <name evidence="2" type="ORF">Agub_g2403</name>
</gene>
<sequence length="344" mass="37975">QRQQGCEVEPLPAEQWASYGRLELTELYRRAVRRHGLHQQQQQAEGSAAVAAEAAAATAVAEAGQQEMEKEQEDGGEHLQQRCWREEWRGLLGLAREMALREGGLRQHHHNPEELSTGDAEAGDRNSGSTGSTSSSGSSSSSSSCSRVLRAHVFDWTAPPDMAHLLPPRPLNNSSQCSASSLAAQQTLTPSLAQQQQQQQSHPQSRQLQPQPQPQQQKQQKHQNQQHRKQRRFDVVLACDVLYEEGAVGPIAALMPQLLNPYGGRLLLADPPNRTVRNRERFLRELQSGPLRLAVEECSLQQCEVSKLDNEMAGGLAPTAESVPVQFLVFRSCVGNDTVGLKRV</sequence>